<feature type="transmembrane region" description="Helical" evidence="6">
    <location>
        <begin position="369"/>
        <end position="386"/>
    </location>
</feature>
<evidence type="ECO:0000313" key="8">
    <source>
        <dbReference type="EMBL" id="TWT70259.1"/>
    </source>
</evidence>
<feature type="transmembrane region" description="Helical" evidence="6">
    <location>
        <begin position="393"/>
        <end position="411"/>
    </location>
</feature>
<feature type="transmembrane region" description="Helical" evidence="6">
    <location>
        <begin position="511"/>
        <end position="529"/>
    </location>
</feature>
<comment type="subcellular location">
    <subcellularLocation>
        <location evidence="1">Cell membrane</location>
        <topology evidence="1">Multi-pass membrane protein</topology>
    </subcellularLocation>
</comment>
<evidence type="ECO:0000256" key="2">
    <source>
        <dbReference type="ARBA" id="ARBA00022475"/>
    </source>
</evidence>
<dbReference type="Proteomes" id="UP000317238">
    <property type="component" value="Unassembled WGS sequence"/>
</dbReference>
<evidence type="ECO:0000256" key="5">
    <source>
        <dbReference type="ARBA" id="ARBA00023136"/>
    </source>
</evidence>
<dbReference type="GO" id="GO:0005886">
    <property type="term" value="C:plasma membrane"/>
    <property type="evidence" value="ECO:0007669"/>
    <property type="project" value="UniProtKB-SubCell"/>
</dbReference>
<evidence type="ECO:0000256" key="4">
    <source>
        <dbReference type="ARBA" id="ARBA00022989"/>
    </source>
</evidence>
<evidence type="ECO:0000256" key="1">
    <source>
        <dbReference type="ARBA" id="ARBA00004651"/>
    </source>
</evidence>
<dbReference type="OrthoDB" id="9762978at2"/>
<feature type="transmembrane region" description="Helical" evidence="6">
    <location>
        <begin position="261"/>
        <end position="279"/>
    </location>
</feature>
<sequence length="581" mass="61312">MNNPSQPASTSTIGRWLNSAAFAPLAIVFCVVLSLIAGRLADENWIEQFTSQGGQDVQVSPDLIATADDLREKIQEEKTSSDSVLVPSPDDSTPAVRVTVGRHFGIWSILPAVITLAFCVTFREPLPALLLGILSGALVLQQYDLTDAVLLPGLASTRAAGITLLYLWLLGALLGVWSRTGAALAFAEWVCGKFVRGPRSAKLVAWVLGVLFFQGGTVSTVLVGTTVKPITDRNRISPEELSYVVDSTASPIASLIAFNAWPGYVQSLIAVPGVAYLATEADRIGFFFQCAPLSFYSIFAVTGTFLLSIDKAPFLGKRFRAAIARARQQGNPITSGEVHVSADTIEPMGFEGDPDNQIDPDYQANPWEFALPLLTLIGIAVGTGLYDSPKVRWAFAAALGVAIAAALLRGMKLPSLVEGVGDGLKSVTVVSVILVLAVVLGGITTELGGGLYLSTAIGENAPRILFPAILFVLTAVIAFATGTSFGTYAIAYPLTMPMSIAMSSGLPAESGQWFVMICFAAVLNGSVFGDQCSPISDTTILSSLVSDCDLMEHVRTQIVPACLAGVLAMIAWTIMTAITVG</sequence>
<feature type="transmembrane region" description="Helical" evidence="6">
    <location>
        <begin position="558"/>
        <end position="580"/>
    </location>
</feature>
<proteinExistence type="predicted"/>
<reference evidence="8 9" key="1">
    <citation type="submission" date="2019-02" db="EMBL/GenBank/DDBJ databases">
        <title>Deep-cultivation of Planctomycetes and their phenomic and genomic characterization uncovers novel biology.</title>
        <authorList>
            <person name="Wiegand S."/>
            <person name="Jogler M."/>
            <person name="Boedeker C."/>
            <person name="Pinto D."/>
            <person name="Vollmers J."/>
            <person name="Rivas-Marin E."/>
            <person name="Kohn T."/>
            <person name="Peeters S.H."/>
            <person name="Heuer A."/>
            <person name="Rast P."/>
            <person name="Oberbeckmann S."/>
            <person name="Bunk B."/>
            <person name="Jeske O."/>
            <person name="Meyerdierks A."/>
            <person name="Storesund J.E."/>
            <person name="Kallscheuer N."/>
            <person name="Luecker S."/>
            <person name="Lage O.M."/>
            <person name="Pohl T."/>
            <person name="Merkel B.J."/>
            <person name="Hornburger P."/>
            <person name="Mueller R.-W."/>
            <person name="Bruemmer F."/>
            <person name="Labrenz M."/>
            <person name="Spormann A.M."/>
            <person name="Op Den Camp H."/>
            <person name="Overmann J."/>
            <person name="Amann R."/>
            <person name="Jetten M.S.M."/>
            <person name="Mascher T."/>
            <person name="Medema M.H."/>
            <person name="Devos D.P."/>
            <person name="Kaster A.-K."/>
            <person name="Ovreas L."/>
            <person name="Rohde M."/>
            <person name="Galperin M.Y."/>
            <person name="Jogler C."/>
        </authorList>
    </citation>
    <scope>NUCLEOTIDE SEQUENCE [LARGE SCALE GENOMIC DNA]</scope>
    <source>
        <strain evidence="8 9">Pan14r</strain>
    </source>
</reference>
<dbReference type="AlphaFoldDB" id="A0A5C5Y5Q5"/>
<evidence type="ECO:0000256" key="6">
    <source>
        <dbReference type="SAM" id="Phobius"/>
    </source>
</evidence>
<feature type="transmembrane region" description="Helical" evidence="6">
    <location>
        <begin position="431"/>
        <end position="453"/>
    </location>
</feature>
<keyword evidence="9" id="KW-1185">Reference proteome</keyword>
<gene>
    <name evidence="8" type="primary">mleN_1</name>
    <name evidence="8" type="ORF">Pan14r_25640</name>
</gene>
<feature type="transmembrane region" description="Helical" evidence="6">
    <location>
        <begin position="465"/>
        <end position="491"/>
    </location>
</feature>
<protein>
    <submittedName>
        <fullName evidence="8">Malate-2H(+)/Na(+)-lactate antiporter</fullName>
    </submittedName>
</protein>
<feature type="transmembrane region" description="Helical" evidence="6">
    <location>
        <begin position="203"/>
        <end position="223"/>
    </location>
</feature>
<dbReference type="RefSeq" id="WP_145301299.1">
    <property type="nucleotide sequence ID" value="NZ_CP036319.1"/>
</dbReference>
<feature type="transmembrane region" description="Helical" evidence="6">
    <location>
        <begin position="104"/>
        <end position="121"/>
    </location>
</feature>
<evidence type="ECO:0000256" key="3">
    <source>
        <dbReference type="ARBA" id="ARBA00022692"/>
    </source>
</evidence>
<dbReference type="EMBL" id="SJPL01000001">
    <property type="protein sequence ID" value="TWT70259.1"/>
    <property type="molecule type" value="Genomic_DNA"/>
</dbReference>
<dbReference type="Pfam" id="PF03553">
    <property type="entry name" value="Na_H_antiporter"/>
    <property type="match status" value="1"/>
</dbReference>
<feature type="transmembrane region" description="Helical" evidence="6">
    <location>
        <begin position="165"/>
        <end position="191"/>
    </location>
</feature>
<keyword evidence="4 6" id="KW-1133">Transmembrane helix</keyword>
<organism evidence="8 9">
    <name type="scientific">Crateriforma conspicua</name>
    <dbReference type="NCBI Taxonomy" id="2527996"/>
    <lineage>
        <taxon>Bacteria</taxon>
        <taxon>Pseudomonadati</taxon>
        <taxon>Planctomycetota</taxon>
        <taxon>Planctomycetia</taxon>
        <taxon>Planctomycetales</taxon>
        <taxon>Planctomycetaceae</taxon>
        <taxon>Crateriforma</taxon>
    </lineage>
</organism>
<dbReference type="PANTHER" id="PTHR43478:SF1">
    <property type="entry name" value="NA+_H+ ANTIPORTER NHAC-LIKE C-TERMINAL DOMAIN-CONTAINING PROTEIN"/>
    <property type="match status" value="1"/>
</dbReference>
<keyword evidence="3 6" id="KW-0812">Transmembrane</keyword>
<accession>A0A5C5Y5Q5</accession>
<feature type="transmembrane region" description="Helical" evidence="6">
    <location>
        <begin position="286"/>
        <end position="309"/>
    </location>
</feature>
<name>A0A5C5Y5Q5_9PLAN</name>
<evidence type="ECO:0000313" key="9">
    <source>
        <dbReference type="Proteomes" id="UP000317238"/>
    </source>
</evidence>
<feature type="domain" description="Na+/H+ antiporter NhaC-like C-terminal" evidence="7">
    <location>
        <begin position="268"/>
        <end position="570"/>
    </location>
</feature>
<evidence type="ECO:0000259" key="7">
    <source>
        <dbReference type="Pfam" id="PF03553"/>
    </source>
</evidence>
<dbReference type="PANTHER" id="PTHR43478">
    <property type="entry name" value="NA+/H+ ANTIPORTER-RELATED"/>
    <property type="match status" value="1"/>
</dbReference>
<keyword evidence="5 6" id="KW-0472">Membrane</keyword>
<keyword evidence="2" id="KW-1003">Cell membrane</keyword>
<comment type="caution">
    <text evidence="8">The sequence shown here is derived from an EMBL/GenBank/DDBJ whole genome shotgun (WGS) entry which is preliminary data.</text>
</comment>
<dbReference type="InterPro" id="IPR018461">
    <property type="entry name" value="Na/H_Antiport_NhaC-like_C"/>
</dbReference>
<feature type="transmembrane region" description="Helical" evidence="6">
    <location>
        <begin position="21"/>
        <end position="41"/>
    </location>
</feature>